<evidence type="ECO:0000313" key="2">
    <source>
        <dbReference type="Proteomes" id="UP000823775"/>
    </source>
</evidence>
<organism evidence="1 2">
    <name type="scientific">Datura stramonium</name>
    <name type="common">Jimsonweed</name>
    <name type="synonym">Common thornapple</name>
    <dbReference type="NCBI Taxonomy" id="4076"/>
    <lineage>
        <taxon>Eukaryota</taxon>
        <taxon>Viridiplantae</taxon>
        <taxon>Streptophyta</taxon>
        <taxon>Embryophyta</taxon>
        <taxon>Tracheophyta</taxon>
        <taxon>Spermatophyta</taxon>
        <taxon>Magnoliopsida</taxon>
        <taxon>eudicotyledons</taxon>
        <taxon>Gunneridae</taxon>
        <taxon>Pentapetalae</taxon>
        <taxon>asterids</taxon>
        <taxon>lamiids</taxon>
        <taxon>Solanales</taxon>
        <taxon>Solanaceae</taxon>
        <taxon>Solanoideae</taxon>
        <taxon>Datureae</taxon>
        <taxon>Datura</taxon>
    </lineage>
</organism>
<name>A0ABS8WME1_DATST</name>
<evidence type="ECO:0000313" key="1">
    <source>
        <dbReference type="EMBL" id="MCE3050992.1"/>
    </source>
</evidence>
<comment type="caution">
    <text evidence="1">The sequence shown here is derived from an EMBL/GenBank/DDBJ whole genome shotgun (WGS) entry which is preliminary data.</text>
</comment>
<proteinExistence type="predicted"/>
<accession>A0ABS8WME1</accession>
<sequence length="102" mass="11490">MFVMKVDYPAEKRLEDASNSETPVPTKEWVTKENNPSVISLCAVSGLEGSQTIYVISYNERIPLQILLDGGSTYNFINVNYVKMFGCKMLNTKRGYVSLDNN</sequence>
<protein>
    <submittedName>
        <fullName evidence="1">Uncharacterized protein</fullName>
    </submittedName>
</protein>
<keyword evidence="2" id="KW-1185">Reference proteome</keyword>
<dbReference type="Proteomes" id="UP000823775">
    <property type="component" value="Unassembled WGS sequence"/>
</dbReference>
<gene>
    <name evidence="1" type="ORF">HAX54_048659</name>
</gene>
<dbReference type="EMBL" id="JACEIK010008068">
    <property type="protein sequence ID" value="MCE3050992.1"/>
    <property type="molecule type" value="Genomic_DNA"/>
</dbReference>
<reference evidence="1 2" key="1">
    <citation type="journal article" date="2021" name="BMC Genomics">
        <title>Datura genome reveals duplications of psychoactive alkaloid biosynthetic genes and high mutation rate following tissue culture.</title>
        <authorList>
            <person name="Rajewski A."/>
            <person name="Carter-House D."/>
            <person name="Stajich J."/>
            <person name="Litt A."/>
        </authorList>
    </citation>
    <scope>NUCLEOTIDE SEQUENCE [LARGE SCALE GENOMIC DNA]</scope>
    <source>
        <strain evidence="1">AR-01</strain>
    </source>
</reference>
<feature type="non-terminal residue" evidence="1">
    <location>
        <position position="102"/>
    </location>
</feature>